<dbReference type="PROSITE" id="PS00028">
    <property type="entry name" value="ZINC_FINGER_C2H2_1"/>
    <property type="match status" value="1"/>
</dbReference>
<reference evidence="3 4" key="1">
    <citation type="submission" date="2024-05" db="EMBL/GenBank/DDBJ databases">
        <title>Genetic variation in Jamaican populations of the coffee berry borer (Hypothenemus hampei).</title>
        <authorList>
            <person name="Errbii M."/>
            <person name="Myrie A."/>
        </authorList>
    </citation>
    <scope>NUCLEOTIDE SEQUENCE [LARGE SCALE GENOMIC DNA]</scope>
    <source>
        <strain evidence="3">JA-Hopewell-2020-01-JO</strain>
        <tissue evidence="3">Whole body</tissue>
    </source>
</reference>
<organism evidence="3 4">
    <name type="scientific">Hypothenemus hampei</name>
    <name type="common">Coffee berry borer</name>
    <dbReference type="NCBI Taxonomy" id="57062"/>
    <lineage>
        <taxon>Eukaryota</taxon>
        <taxon>Metazoa</taxon>
        <taxon>Ecdysozoa</taxon>
        <taxon>Arthropoda</taxon>
        <taxon>Hexapoda</taxon>
        <taxon>Insecta</taxon>
        <taxon>Pterygota</taxon>
        <taxon>Neoptera</taxon>
        <taxon>Endopterygota</taxon>
        <taxon>Coleoptera</taxon>
        <taxon>Polyphaga</taxon>
        <taxon>Cucujiformia</taxon>
        <taxon>Curculionidae</taxon>
        <taxon>Scolytinae</taxon>
        <taxon>Hypothenemus</taxon>
    </lineage>
</organism>
<keyword evidence="1" id="KW-0862">Zinc</keyword>
<evidence type="ECO:0000256" key="1">
    <source>
        <dbReference type="PROSITE-ProRule" id="PRU00042"/>
    </source>
</evidence>
<dbReference type="Pfam" id="PF13894">
    <property type="entry name" value="zf-C2H2_4"/>
    <property type="match status" value="1"/>
</dbReference>
<dbReference type="Gene3D" id="3.30.160.60">
    <property type="entry name" value="Classic Zinc Finger"/>
    <property type="match status" value="1"/>
</dbReference>
<evidence type="ECO:0000259" key="2">
    <source>
        <dbReference type="PROSITE" id="PS50157"/>
    </source>
</evidence>
<comment type="caution">
    <text evidence="3">The sequence shown here is derived from an EMBL/GenBank/DDBJ whole genome shotgun (WGS) entry which is preliminary data.</text>
</comment>
<dbReference type="GO" id="GO:0008270">
    <property type="term" value="F:zinc ion binding"/>
    <property type="evidence" value="ECO:0007669"/>
    <property type="project" value="UniProtKB-KW"/>
</dbReference>
<dbReference type="SMART" id="SM00355">
    <property type="entry name" value="ZnF_C2H2"/>
    <property type="match status" value="1"/>
</dbReference>
<dbReference type="SUPFAM" id="SSF57667">
    <property type="entry name" value="beta-beta-alpha zinc fingers"/>
    <property type="match status" value="1"/>
</dbReference>
<name>A0ABD1FAQ1_HYPHA</name>
<proteinExistence type="predicted"/>
<keyword evidence="4" id="KW-1185">Reference proteome</keyword>
<dbReference type="InterPro" id="IPR013087">
    <property type="entry name" value="Znf_C2H2_type"/>
</dbReference>
<gene>
    <name evidence="3" type="ORF">ABEB36_000276</name>
</gene>
<feature type="domain" description="C2H2-type" evidence="2">
    <location>
        <begin position="34"/>
        <end position="62"/>
    </location>
</feature>
<keyword evidence="1" id="KW-0479">Metal-binding</keyword>
<dbReference type="EMBL" id="JBDJPC010000001">
    <property type="protein sequence ID" value="KAL1516357.1"/>
    <property type="molecule type" value="Genomic_DNA"/>
</dbReference>
<dbReference type="InterPro" id="IPR036236">
    <property type="entry name" value="Znf_C2H2_sf"/>
</dbReference>
<evidence type="ECO:0000313" key="3">
    <source>
        <dbReference type="EMBL" id="KAL1516357.1"/>
    </source>
</evidence>
<sequence>MPLCVCNKEFASDEGLKTHLRRLRCKGPPKDDPNRCEYCQRSFSTYAGLRQHIRRAHPAEYNSEFERQYEGGASAAPTADDQLDEDELLIKMAQAEASYDGRFINQHLKASVCPDFTIDQIKYRRRQVRYQEYVAQLQQAPQRQDILEEIYHHTEVEHGGLMLSSRSKSDRPSTWNNMCPYNPLSIIIDNFSGFSSVKIKPKLYHQ</sequence>
<dbReference type="AlphaFoldDB" id="A0ABD1FAQ1"/>
<evidence type="ECO:0000313" key="4">
    <source>
        <dbReference type="Proteomes" id="UP001566132"/>
    </source>
</evidence>
<dbReference type="Proteomes" id="UP001566132">
    <property type="component" value="Unassembled WGS sequence"/>
</dbReference>
<keyword evidence="1" id="KW-0863">Zinc-finger</keyword>
<accession>A0ABD1FAQ1</accession>
<dbReference type="PROSITE" id="PS50157">
    <property type="entry name" value="ZINC_FINGER_C2H2_2"/>
    <property type="match status" value="1"/>
</dbReference>
<protein>
    <recommendedName>
        <fullName evidence="2">C2H2-type domain-containing protein</fullName>
    </recommendedName>
</protein>